<comment type="caution">
    <text evidence="1">The sequence shown here is derived from an EMBL/GenBank/DDBJ whole genome shotgun (WGS) entry which is preliminary data.</text>
</comment>
<sequence>MRSDAYSPFSEVFENTGAATVAEISSMPPTVSPLMICLNGFGDLPLSGRAVDASLPLMHGDAVRTKWRSWSPAANRKPISD</sequence>
<proteinExistence type="predicted"/>
<evidence type="ECO:0000313" key="2">
    <source>
        <dbReference type="Proteomes" id="UP000630353"/>
    </source>
</evidence>
<organism evidence="1 2">
    <name type="scientific">Thalassobaculum fulvum</name>
    <dbReference type="NCBI Taxonomy" id="1633335"/>
    <lineage>
        <taxon>Bacteria</taxon>
        <taxon>Pseudomonadati</taxon>
        <taxon>Pseudomonadota</taxon>
        <taxon>Alphaproteobacteria</taxon>
        <taxon>Rhodospirillales</taxon>
        <taxon>Thalassobaculaceae</taxon>
        <taxon>Thalassobaculum</taxon>
    </lineage>
</organism>
<reference evidence="1" key="2">
    <citation type="submission" date="2020-09" db="EMBL/GenBank/DDBJ databases">
        <authorList>
            <person name="Sun Q."/>
            <person name="Kim S."/>
        </authorList>
    </citation>
    <scope>NUCLEOTIDE SEQUENCE</scope>
    <source>
        <strain evidence="1">KCTC 42651</strain>
    </source>
</reference>
<gene>
    <name evidence="1" type="ORF">GCM10017083_32990</name>
</gene>
<reference evidence="1" key="1">
    <citation type="journal article" date="2014" name="Int. J. Syst. Evol. Microbiol.">
        <title>Complete genome sequence of Corynebacterium casei LMG S-19264T (=DSM 44701T), isolated from a smear-ripened cheese.</title>
        <authorList>
            <consortium name="US DOE Joint Genome Institute (JGI-PGF)"/>
            <person name="Walter F."/>
            <person name="Albersmeier A."/>
            <person name="Kalinowski J."/>
            <person name="Ruckert C."/>
        </authorList>
    </citation>
    <scope>NUCLEOTIDE SEQUENCE</scope>
    <source>
        <strain evidence="1">KCTC 42651</strain>
    </source>
</reference>
<dbReference type="Proteomes" id="UP000630353">
    <property type="component" value="Unassembled WGS sequence"/>
</dbReference>
<protein>
    <submittedName>
        <fullName evidence="1">Uncharacterized protein</fullName>
    </submittedName>
</protein>
<evidence type="ECO:0000313" key="1">
    <source>
        <dbReference type="EMBL" id="GHD54791.1"/>
    </source>
</evidence>
<dbReference type="AlphaFoldDB" id="A0A918XTR5"/>
<name>A0A918XTR5_9PROT</name>
<keyword evidence="2" id="KW-1185">Reference proteome</keyword>
<dbReference type="EMBL" id="BMZS01000007">
    <property type="protein sequence ID" value="GHD54791.1"/>
    <property type="molecule type" value="Genomic_DNA"/>
</dbReference>
<accession>A0A918XTR5</accession>